<dbReference type="GO" id="GO:0003676">
    <property type="term" value="F:nucleic acid binding"/>
    <property type="evidence" value="ECO:0007669"/>
    <property type="project" value="InterPro"/>
</dbReference>
<dbReference type="SUPFAM" id="SSF53098">
    <property type="entry name" value="Ribonuclease H-like"/>
    <property type="match status" value="1"/>
</dbReference>
<dbReference type="SUPFAM" id="SSF56219">
    <property type="entry name" value="DNase I-like"/>
    <property type="match status" value="1"/>
</dbReference>
<dbReference type="Pfam" id="PF14529">
    <property type="entry name" value="Exo_endo_phos_2"/>
    <property type="match status" value="1"/>
</dbReference>
<dbReference type="InterPro" id="IPR012337">
    <property type="entry name" value="RNaseH-like_sf"/>
</dbReference>
<feature type="compositionally biased region" description="Low complexity" evidence="1">
    <location>
        <begin position="179"/>
        <end position="199"/>
    </location>
</feature>
<feature type="compositionally biased region" description="Polar residues" evidence="1">
    <location>
        <begin position="20"/>
        <end position="33"/>
    </location>
</feature>
<dbReference type="InterPro" id="IPR005135">
    <property type="entry name" value="Endo/exonuclease/phosphatase"/>
</dbReference>
<dbReference type="InterPro" id="IPR002156">
    <property type="entry name" value="RNaseH_domain"/>
</dbReference>
<dbReference type="STRING" id="416450.A0A1V6P123"/>
<feature type="compositionally biased region" description="Basic residues" evidence="1">
    <location>
        <begin position="274"/>
        <end position="283"/>
    </location>
</feature>
<feature type="compositionally biased region" description="Low complexity" evidence="1">
    <location>
        <begin position="59"/>
        <end position="81"/>
    </location>
</feature>
<comment type="caution">
    <text evidence="4">The sequence shown here is derived from an EMBL/GenBank/DDBJ whole genome shotgun (WGS) entry which is preliminary data.</text>
</comment>
<evidence type="ECO:0000313" key="5">
    <source>
        <dbReference type="Proteomes" id="UP000191672"/>
    </source>
</evidence>
<dbReference type="Gene3D" id="3.30.420.10">
    <property type="entry name" value="Ribonuclease H-like superfamily/Ribonuclease H"/>
    <property type="match status" value="1"/>
</dbReference>
<reference evidence="5" key="1">
    <citation type="journal article" date="2017" name="Nat. Microbiol.">
        <title>Global analysis of biosynthetic gene clusters reveals vast potential of secondary metabolite production in Penicillium species.</title>
        <authorList>
            <person name="Nielsen J.C."/>
            <person name="Grijseels S."/>
            <person name="Prigent S."/>
            <person name="Ji B."/>
            <person name="Dainat J."/>
            <person name="Nielsen K.F."/>
            <person name="Frisvad J.C."/>
            <person name="Workman M."/>
            <person name="Nielsen J."/>
        </authorList>
    </citation>
    <scope>NUCLEOTIDE SEQUENCE [LARGE SCALE GENOMIC DNA]</scope>
    <source>
        <strain evidence="5">IBT 31811</strain>
    </source>
</reference>
<dbReference type="PROSITE" id="PS50879">
    <property type="entry name" value="RNASE_H_1"/>
    <property type="match status" value="1"/>
</dbReference>
<evidence type="ECO:0000259" key="3">
    <source>
        <dbReference type="PROSITE" id="PS50879"/>
    </source>
</evidence>
<dbReference type="Proteomes" id="UP000191672">
    <property type="component" value="Unassembled WGS sequence"/>
</dbReference>
<feature type="domain" description="Reverse transcriptase" evidence="2">
    <location>
        <begin position="806"/>
        <end position="1063"/>
    </location>
</feature>
<keyword evidence="5" id="KW-1185">Reference proteome</keyword>
<feature type="region of interest" description="Disordered" evidence="1">
    <location>
        <begin position="1"/>
        <end position="290"/>
    </location>
</feature>
<dbReference type="SUPFAM" id="SSF56672">
    <property type="entry name" value="DNA/RNA polymerases"/>
    <property type="match status" value="1"/>
</dbReference>
<dbReference type="InterPro" id="IPR036397">
    <property type="entry name" value="RNaseH_sf"/>
</dbReference>
<accession>A0A1V6P123</accession>
<dbReference type="PANTHER" id="PTHR33481">
    <property type="entry name" value="REVERSE TRANSCRIPTASE"/>
    <property type="match status" value="1"/>
</dbReference>
<dbReference type="Gene3D" id="3.60.10.10">
    <property type="entry name" value="Endonuclease/exonuclease/phosphatase"/>
    <property type="match status" value="1"/>
</dbReference>
<name>A0A1V6P123_9EURO</name>
<feature type="non-terminal residue" evidence="4">
    <location>
        <position position="1"/>
    </location>
</feature>
<dbReference type="EMBL" id="MDYN01000256">
    <property type="protein sequence ID" value="OQD70542.1"/>
    <property type="molecule type" value="Genomic_DNA"/>
</dbReference>
<dbReference type="PROSITE" id="PS50878">
    <property type="entry name" value="RT_POL"/>
    <property type="match status" value="1"/>
</dbReference>
<feature type="compositionally biased region" description="Polar residues" evidence="1">
    <location>
        <begin position="47"/>
        <end position="58"/>
    </location>
</feature>
<dbReference type="CDD" id="cd01650">
    <property type="entry name" value="RT_nLTR_like"/>
    <property type="match status" value="1"/>
</dbReference>
<protein>
    <recommendedName>
        <fullName evidence="6">Reverse transcriptase domain-containing protein</fullName>
    </recommendedName>
</protein>
<evidence type="ECO:0000256" key="1">
    <source>
        <dbReference type="SAM" id="MobiDB-lite"/>
    </source>
</evidence>
<dbReference type="InterPro" id="IPR043502">
    <property type="entry name" value="DNA/RNA_pol_sf"/>
</dbReference>
<gene>
    <name evidence="4" type="ORF">PENANT_c256G04853</name>
</gene>
<feature type="compositionally biased region" description="Low complexity" evidence="1">
    <location>
        <begin position="89"/>
        <end position="102"/>
    </location>
</feature>
<dbReference type="PANTHER" id="PTHR33481:SF1">
    <property type="entry name" value="ENDONUCLEASE_EXONUCLEASE_PHOSPHATASE DOMAIN-CONTAINING PROTEIN-RELATED"/>
    <property type="match status" value="1"/>
</dbReference>
<feature type="domain" description="RNase H type-1" evidence="3">
    <location>
        <begin position="1344"/>
        <end position="1441"/>
    </location>
</feature>
<evidence type="ECO:0000313" key="4">
    <source>
        <dbReference type="EMBL" id="OQD70542.1"/>
    </source>
</evidence>
<evidence type="ECO:0000259" key="2">
    <source>
        <dbReference type="PROSITE" id="PS50878"/>
    </source>
</evidence>
<sequence>ELEIRRERYHRIPAYLSISDPAQRTIGPSSGSDPTPREAASMGSGRGPTNTASTNPRNKSVSSKKTSSSKPAAKQTASKPANKPVSKPASVATGGNATTVATRSIASQPSEASIMRTPDNQQNREAEGFQMDTDMEVDFQPSQQINQTNQTNQTGVYQSKHAPPSLRAPRSEPIRTRSRATALSSSQASHSSQGSTTSAPIDKRRKTRTAEDSEVSWNPPPSASSSALAERNSNGSVARKASKPAPGKENQPTDTRKRKHLEIDNLASATRPTAKPRPRRGKIFKTVNPDYQEPYNGESFDVDISFSDLSSLSNITGSNADAEPTSTNDVVMADFLRNPRVLEADVIAIQEPWDNPYTETTHHPAKATHELVYPSTNECQGERTRVCMLISKHLQWTHHVYGRDSHEVRIRTGKSGESGEELRIINIYNPVGSIETVNMLGDVFGRKTRSRTIVIGDFNLHHPAWGGDDAVQDASADALIELTDSADLDLWLAPGTITRDESGHQTTIDLVFGSHDLSERFLATEIAHECHAHSDHLPIRTILDVSTSTIDSTPKRRNWKAMETDKFDKFVAANLRGKTWALSTPRQIDEAVEHFMDIINRAVEESTPWARPSQYANPSFTGECRQAIKETRRLHRRYMTSHDEEDWEVYKSARNEKGRVIKRILRAGFREFVKEAIDQGPQGLWRMSKWARNRGQEQSSIMPPLKTADGIAESTSEKVQALRKAFFPTPPEADLSDIESSRSQQKPTISFPPISKQELADSIRRTPPNKAPGPDGIPNKIWRLLASEDSASCHDFMHTLLSIFNACIQTGHNPQHFQTSITVTLRKAGPRDYRLPKAYRPVALLNTLGKILEAIIATRIAWAVEEHRLLPDTHLGGRKGVSVDHAIQLILDRVHTAWGNNKIASMLLLDIAGAYDNVSHDRLLYDIKLLGLGELVPWTKAFLTGRSTRIRLPGHLSDAFPTSTGIPQGSPISPILFLLFNALLIRNCTRPTGYGSTEAFGWVDDTSIIAVSNSYEENVWLIEKALERADQWARRHAARFAPDKFELIHFSNPKTTPVVSNTITVVPNTTAIVPTPSLGPSSSETDIWTVPDDPCGHDQMPVAMPGNEPVIIQPTECAKYLGVWLDKQLKFDTHRKKLLAKAAGSLEALRGISGSTWGASLMSMRKLYQAVVVPQALWGVSAWYCPAARSMPAWEMTRLVNELVKLQKRAAVLISGAFKSISTAALDIELFLLPMKLRLQQSIEECAIRILTGPQWACPRTAKIARKPIERRLGGWTPLEALVWRNGPIKLNIKTNTEGAEKWEERAAFVLPPWERRISCYIEPSEAAKATHEAIIQKKWTEVGSETSLIYTDGSGFEGHIGAAAVNIHDSDTVISDRRHLGTGRQSTVYAAELSGIEMALARAIKNNKAKPIKAREVTLFSDSQAAIQAVQNPQRPSGQY</sequence>
<feature type="compositionally biased region" description="Low complexity" evidence="1">
    <location>
        <begin position="143"/>
        <end position="154"/>
    </location>
</feature>
<dbReference type="Pfam" id="PF00078">
    <property type="entry name" value="RVT_1"/>
    <property type="match status" value="1"/>
</dbReference>
<dbReference type="GO" id="GO:0004523">
    <property type="term" value="F:RNA-DNA hybrid ribonuclease activity"/>
    <property type="evidence" value="ECO:0007669"/>
    <property type="project" value="InterPro"/>
</dbReference>
<organism evidence="4 5">
    <name type="scientific">Penicillium antarcticum</name>
    <dbReference type="NCBI Taxonomy" id="416450"/>
    <lineage>
        <taxon>Eukaryota</taxon>
        <taxon>Fungi</taxon>
        <taxon>Dikarya</taxon>
        <taxon>Ascomycota</taxon>
        <taxon>Pezizomycotina</taxon>
        <taxon>Eurotiomycetes</taxon>
        <taxon>Eurotiomycetidae</taxon>
        <taxon>Eurotiales</taxon>
        <taxon>Aspergillaceae</taxon>
        <taxon>Penicillium</taxon>
    </lineage>
</organism>
<dbReference type="InterPro" id="IPR036691">
    <property type="entry name" value="Endo/exonu/phosph_ase_sf"/>
</dbReference>
<dbReference type="CDD" id="cd09276">
    <property type="entry name" value="Rnase_HI_RT_non_LTR"/>
    <property type="match status" value="1"/>
</dbReference>
<dbReference type="InterPro" id="IPR000477">
    <property type="entry name" value="RT_dom"/>
</dbReference>
<proteinExistence type="predicted"/>
<feature type="non-terminal residue" evidence="4">
    <location>
        <position position="1441"/>
    </location>
</feature>
<feature type="region of interest" description="Disordered" evidence="1">
    <location>
        <begin position="730"/>
        <end position="759"/>
    </location>
</feature>
<evidence type="ECO:0008006" key="6">
    <source>
        <dbReference type="Google" id="ProtNLM"/>
    </source>
</evidence>